<dbReference type="EMBL" id="AGRW01000052">
    <property type="protein sequence ID" value="EIC01043.1"/>
    <property type="molecule type" value="Genomic_DNA"/>
</dbReference>
<proteinExistence type="predicted"/>
<dbReference type="PATRIC" id="fig|907348.3.peg.2284"/>
<dbReference type="STRING" id="907348.TresaDRAFT_0868"/>
<reference evidence="1 2" key="1">
    <citation type="submission" date="2011-09" db="EMBL/GenBank/DDBJ databases">
        <title>The draft genome of Treponema saccharophilum DSM 2985.</title>
        <authorList>
            <consortium name="US DOE Joint Genome Institute (JGI-PGF)"/>
            <person name="Lucas S."/>
            <person name="Copeland A."/>
            <person name="Lapidus A."/>
            <person name="Glavina del Rio T."/>
            <person name="Dalin E."/>
            <person name="Tice H."/>
            <person name="Bruce D."/>
            <person name="Goodwin L."/>
            <person name="Pitluck S."/>
            <person name="Peters L."/>
            <person name="Kyrpides N."/>
            <person name="Mavromatis K."/>
            <person name="Ivanova N."/>
            <person name="Markowitz V."/>
            <person name="Cheng J.-F."/>
            <person name="Hugenholtz P."/>
            <person name="Woyke T."/>
            <person name="Wu D."/>
            <person name="Gronow S."/>
            <person name="Wellnitz S."/>
            <person name="Brambilla E."/>
            <person name="Klenk H.-P."/>
            <person name="Eisen J.A."/>
        </authorList>
    </citation>
    <scope>NUCLEOTIDE SEQUENCE [LARGE SCALE GENOMIC DNA]</scope>
    <source>
        <strain evidence="1 2">DSM 2985</strain>
    </source>
</reference>
<comment type="caution">
    <text evidence="1">The sequence shown here is derived from an EMBL/GenBank/DDBJ whole genome shotgun (WGS) entry which is preliminary data.</text>
</comment>
<sequence>MAAAVLSSVAVTGCLEKKAEVREADAETTAQSAEMPELIKTLSEDERKSIEGKTAVVILGHGYNEGAAREEIISRLDESFGTESEGKEGIVMVLTFPDDFNSKITTLESKIKEKSPLLIVIIGAPERTHRALSAIQDKFEDGNTGYPIYSFFPQDDILGTQSTADLVLDYAHKPENIEDTLGADETASQEIDVAKMVESAIFLAIKNGGAGNIQTTAQEIAGAERTISPYVDSETGLHSKNHFTFE</sequence>
<accession>H7EMX9</accession>
<dbReference type="AlphaFoldDB" id="H7EMX9"/>
<evidence type="ECO:0000313" key="2">
    <source>
        <dbReference type="Proteomes" id="UP000003571"/>
    </source>
</evidence>
<organism evidence="1 2">
    <name type="scientific">Treponema saccharophilum DSM 2985</name>
    <dbReference type="NCBI Taxonomy" id="907348"/>
    <lineage>
        <taxon>Bacteria</taxon>
        <taxon>Pseudomonadati</taxon>
        <taxon>Spirochaetota</taxon>
        <taxon>Spirochaetia</taxon>
        <taxon>Spirochaetales</taxon>
        <taxon>Treponemataceae</taxon>
        <taxon>Treponema</taxon>
    </lineage>
</organism>
<protein>
    <submittedName>
        <fullName evidence="1">Uncharacterized protein</fullName>
    </submittedName>
</protein>
<dbReference type="eggNOG" id="ENOG5030TF0">
    <property type="taxonomic scope" value="Bacteria"/>
</dbReference>
<keyword evidence="2" id="KW-1185">Reference proteome</keyword>
<name>H7EMX9_9SPIR</name>
<evidence type="ECO:0000313" key="1">
    <source>
        <dbReference type="EMBL" id="EIC01043.1"/>
    </source>
</evidence>
<dbReference type="Proteomes" id="UP000003571">
    <property type="component" value="Unassembled WGS sequence"/>
</dbReference>
<gene>
    <name evidence="1" type="ORF">TresaDRAFT_0868</name>
</gene>